<reference evidence="1 2" key="1">
    <citation type="submission" date="2023-06" db="EMBL/GenBank/DDBJ databases">
        <title>Pelomonas sp. APW6 16S ribosomal RNA gene genome sequencing and assembly.</title>
        <authorList>
            <person name="Woo H."/>
        </authorList>
    </citation>
    <scope>NUCLEOTIDE SEQUENCE [LARGE SCALE GENOMIC DNA]</scope>
    <source>
        <strain evidence="1 2">APW6</strain>
    </source>
</reference>
<dbReference type="RefSeq" id="WP_285984507.1">
    <property type="nucleotide sequence ID" value="NZ_JASVDS010000008.1"/>
</dbReference>
<name>A0ABT7LNI9_9BURK</name>
<accession>A0ABT7LNI9</accession>
<dbReference type="Proteomes" id="UP001238603">
    <property type="component" value="Unassembled WGS sequence"/>
</dbReference>
<dbReference type="EMBL" id="JASVDS010000008">
    <property type="protein sequence ID" value="MDL5034432.1"/>
    <property type="molecule type" value="Genomic_DNA"/>
</dbReference>
<evidence type="ECO:0000313" key="2">
    <source>
        <dbReference type="Proteomes" id="UP001238603"/>
    </source>
</evidence>
<sequence>MPAASISMQPARVFVPHGKKPPRGVLWASCEALLYHATRSYYSCMLGQDVPAEPARLEEFRQVIRNYVQGKCLTGGWDYYKGRRLACPYRCAIDSTTCPVDVLVEEINKPRPARRHAGDLAAA</sequence>
<proteinExistence type="predicted"/>
<comment type="caution">
    <text evidence="1">The sequence shown here is derived from an EMBL/GenBank/DDBJ whole genome shotgun (WGS) entry which is preliminary data.</text>
</comment>
<keyword evidence="2" id="KW-1185">Reference proteome</keyword>
<evidence type="ECO:0000313" key="1">
    <source>
        <dbReference type="EMBL" id="MDL5034432.1"/>
    </source>
</evidence>
<gene>
    <name evidence="1" type="ORF">QRD43_21190</name>
</gene>
<organism evidence="1 2">
    <name type="scientific">Roseateles subflavus</name>
    <dbReference type="NCBI Taxonomy" id="3053353"/>
    <lineage>
        <taxon>Bacteria</taxon>
        <taxon>Pseudomonadati</taxon>
        <taxon>Pseudomonadota</taxon>
        <taxon>Betaproteobacteria</taxon>
        <taxon>Burkholderiales</taxon>
        <taxon>Sphaerotilaceae</taxon>
        <taxon>Roseateles</taxon>
    </lineage>
</organism>
<protein>
    <submittedName>
        <fullName evidence="1">Uncharacterized protein</fullName>
    </submittedName>
</protein>